<evidence type="ECO:0000256" key="2">
    <source>
        <dbReference type="ARBA" id="ARBA00023163"/>
    </source>
</evidence>
<dbReference type="Gene3D" id="3.30.450.40">
    <property type="match status" value="1"/>
</dbReference>
<evidence type="ECO:0000259" key="3">
    <source>
        <dbReference type="SMART" id="SM00421"/>
    </source>
</evidence>
<dbReference type="Proteomes" id="UP000006178">
    <property type="component" value="Chromosome"/>
</dbReference>
<reference evidence="4 5" key="1">
    <citation type="journal article" date="2014" name="Appl. Environ. Microbiol.">
        <title>Profile of Secreted Hydrolases, Associated Proteins, and SlpA in Thermoanaerobacterium saccharolyticum during the Degradation of Hemicellulose.</title>
        <authorList>
            <person name="Currie D.H."/>
            <person name="Guss A.M."/>
            <person name="Herring C.D."/>
            <person name="Giannone R.J."/>
            <person name="Johnson C.M."/>
            <person name="Lankford P.K."/>
            <person name="Brown S.D."/>
            <person name="Hettich R.L."/>
            <person name="Lynd L.R."/>
        </authorList>
    </citation>
    <scope>NUCLEOTIDE SEQUENCE [LARGE SCALE GENOMIC DNA]</scope>
    <source>
        <strain evidence="5">DSM 8691 / JW/SL-YS485</strain>
    </source>
</reference>
<gene>
    <name evidence="4" type="ordered locus">Tsac_2036</name>
</gene>
<feature type="domain" description="HTH luxR-type" evidence="3">
    <location>
        <begin position="202"/>
        <end position="259"/>
    </location>
</feature>
<keyword evidence="5" id="KW-1185">Reference proteome</keyword>
<organism evidence="4 5">
    <name type="scientific">Thermoanaerobacterium saccharolyticum (strain DSM 8691 / JW/SL-YS485)</name>
    <dbReference type="NCBI Taxonomy" id="1094508"/>
    <lineage>
        <taxon>Bacteria</taxon>
        <taxon>Bacillati</taxon>
        <taxon>Bacillota</taxon>
        <taxon>Clostridia</taxon>
        <taxon>Thermoanaerobacterales</taxon>
        <taxon>Thermoanaerobacteraceae</taxon>
        <taxon>Thermoanaerobacterium</taxon>
    </lineage>
</organism>
<dbReference type="Gene3D" id="1.10.10.10">
    <property type="entry name" value="Winged helix-like DNA-binding domain superfamily/Winged helix DNA-binding domain"/>
    <property type="match status" value="1"/>
</dbReference>
<dbReference type="STRING" id="1094508.Tsac_2036"/>
<keyword evidence="2" id="KW-0804">Transcription</keyword>
<evidence type="ECO:0000313" key="4">
    <source>
        <dbReference type="EMBL" id="AFK87040.1"/>
    </source>
</evidence>
<dbReference type="GO" id="GO:0006355">
    <property type="term" value="P:regulation of DNA-templated transcription"/>
    <property type="evidence" value="ECO:0007669"/>
    <property type="project" value="InterPro"/>
</dbReference>
<dbReference type="Pfam" id="PF00196">
    <property type="entry name" value="GerE"/>
    <property type="match status" value="1"/>
</dbReference>
<dbReference type="InterPro" id="IPR029016">
    <property type="entry name" value="GAF-like_dom_sf"/>
</dbReference>
<evidence type="ECO:0000313" key="5">
    <source>
        <dbReference type="Proteomes" id="UP000006178"/>
    </source>
</evidence>
<accession>I3VWZ5</accession>
<dbReference type="KEGG" id="tsh:Tsac_2036"/>
<dbReference type="InterPro" id="IPR000792">
    <property type="entry name" value="Tscrpt_reg_LuxR_C"/>
</dbReference>
<dbReference type="RefSeq" id="WP_014758887.1">
    <property type="nucleotide sequence ID" value="NC_017992.1"/>
</dbReference>
<dbReference type="InterPro" id="IPR016032">
    <property type="entry name" value="Sig_transdc_resp-reg_C-effctor"/>
</dbReference>
<dbReference type="GO" id="GO:0003677">
    <property type="term" value="F:DNA binding"/>
    <property type="evidence" value="ECO:0007669"/>
    <property type="project" value="InterPro"/>
</dbReference>
<dbReference type="BioCyc" id="TSAC1094508:GLMA-2064-MONOMER"/>
<dbReference type="PATRIC" id="fig|1094508.3.peg.2062"/>
<proteinExistence type="predicted"/>
<dbReference type="SUPFAM" id="SSF46894">
    <property type="entry name" value="C-terminal effector domain of the bipartite response regulators"/>
    <property type="match status" value="1"/>
</dbReference>
<keyword evidence="1" id="KW-0805">Transcription regulation</keyword>
<dbReference type="AlphaFoldDB" id="I3VWZ5"/>
<dbReference type="InterPro" id="IPR036388">
    <property type="entry name" value="WH-like_DNA-bd_sf"/>
</dbReference>
<sequence>MNNEAVIKRGCNELIFSYGESLLMNIKPDKKSFNMKIDKEELIRSKKENSYLISLLDNLIRKSTRYKFLLANGYFFILCDKNGYIIKLIYDNQLIDYFNELHFSEGNSLRIEDCGVNAINLAMKYKKQAELCGKDHYCDLFRDWYCTAIPIFDSLNVETIAYLDISCINISSIKEQSIMLKNIAMYIEEMILYKYGKCCAIDKRLSLTEKSILSFLACGMDKKEIMYEINISETTLRRYINKLKFKFKAKNDITLVLKCYRCWYNRY</sequence>
<dbReference type="eggNOG" id="COG3284">
    <property type="taxonomic scope" value="Bacteria"/>
</dbReference>
<evidence type="ECO:0000256" key="1">
    <source>
        <dbReference type="ARBA" id="ARBA00023015"/>
    </source>
</evidence>
<dbReference type="EMBL" id="CP003184">
    <property type="protein sequence ID" value="AFK87040.1"/>
    <property type="molecule type" value="Genomic_DNA"/>
</dbReference>
<name>I3VWZ5_THESW</name>
<protein>
    <submittedName>
        <fullName evidence="4">Transcriptional regulator, LuxR family</fullName>
    </submittedName>
</protein>
<dbReference type="SMART" id="SM00421">
    <property type="entry name" value="HTH_LUXR"/>
    <property type="match status" value="1"/>
</dbReference>